<dbReference type="RefSeq" id="WP_188980584.1">
    <property type="nucleotide sequence ID" value="NZ_BMPD01000010.1"/>
</dbReference>
<dbReference type="Proteomes" id="UP000614221">
    <property type="component" value="Unassembled WGS sequence"/>
</dbReference>
<organism evidence="2 3">
    <name type="scientific">Haloarcula sebkhae</name>
    <dbReference type="NCBI Taxonomy" id="932660"/>
    <lineage>
        <taxon>Archaea</taxon>
        <taxon>Methanobacteriati</taxon>
        <taxon>Methanobacteriota</taxon>
        <taxon>Stenosarchaea group</taxon>
        <taxon>Halobacteria</taxon>
        <taxon>Halobacteriales</taxon>
        <taxon>Haloarculaceae</taxon>
        <taxon>Haloarcula</taxon>
    </lineage>
</organism>
<evidence type="ECO:0000256" key="1">
    <source>
        <dbReference type="SAM" id="MobiDB-lite"/>
    </source>
</evidence>
<evidence type="ECO:0000313" key="3">
    <source>
        <dbReference type="Proteomes" id="UP000614221"/>
    </source>
</evidence>
<protein>
    <recommendedName>
        <fullName evidence="4">Ribbon-helix-helix protein</fullName>
    </recommendedName>
</protein>
<comment type="caution">
    <text evidence="2">The sequence shown here is derived from an EMBL/GenBank/DDBJ whole genome shotgun (WGS) entry which is preliminary data.</text>
</comment>
<dbReference type="EMBL" id="BMPD01000010">
    <property type="protein sequence ID" value="GGK83226.1"/>
    <property type="molecule type" value="Genomic_DNA"/>
</dbReference>
<evidence type="ECO:0000313" key="2">
    <source>
        <dbReference type="EMBL" id="GGK83226.1"/>
    </source>
</evidence>
<sequence length="157" mass="18178">MTDRTVIQVYTTEQKEEWLKELADEEGKSVSEYGREIFQEHIDRETGERQYDRYGTDTEIEVILDSLKKELEDTLDEFESETLEEIRHIQRVRTAYLISIWKLIKDDYSTAEQQLAMKFAERFTGQELDTESEAIPAREGSSVEDGQSSAHSAGDDA</sequence>
<dbReference type="OrthoDB" id="220568at2157"/>
<reference evidence="2" key="1">
    <citation type="journal article" date="2014" name="Int. J. Syst. Evol. Microbiol.">
        <title>Complete genome sequence of Corynebacterium casei LMG S-19264T (=DSM 44701T), isolated from a smear-ripened cheese.</title>
        <authorList>
            <consortium name="US DOE Joint Genome Institute (JGI-PGF)"/>
            <person name="Walter F."/>
            <person name="Albersmeier A."/>
            <person name="Kalinowski J."/>
            <person name="Ruckert C."/>
        </authorList>
    </citation>
    <scope>NUCLEOTIDE SEQUENCE</scope>
    <source>
        <strain evidence="2">JCM 19018</strain>
    </source>
</reference>
<reference evidence="2" key="2">
    <citation type="submission" date="2020-09" db="EMBL/GenBank/DDBJ databases">
        <authorList>
            <person name="Sun Q."/>
            <person name="Ohkuma M."/>
        </authorList>
    </citation>
    <scope>NUCLEOTIDE SEQUENCE</scope>
    <source>
        <strain evidence="2">JCM 19018</strain>
    </source>
</reference>
<name>A0A830EWZ2_9EURY</name>
<proteinExistence type="predicted"/>
<feature type="region of interest" description="Disordered" evidence="1">
    <location>
        <begin position="126"/>
        <end position="157"/>
    </location>
</feature>
<dbReference type="AlphaFoldDB" id="A0A830EWZ2"/>
<accession>A0A830EWZ2</accession>
<evidence type="ECO:0008006" key="4">
    <source>
        <dbReference type="Google" id="ProtNLM"/>
    </source>
</evidence>
<gene>
    <name evidence="2" type="ORF">GCM10009067_39320</name>
</gene>